<dbReference type="HOGENOM" id="CLU_017490_1_0_12"/>
<dbReference type="GO" id="GO:0009055">
    <property type="term" value="F:electron transfer activity"/>
    <property type="evidence" value="ECO:0007669"/>
    <property type="project" value="InterPro"/>
</dbReference>
<dbReference type="RefSeq" id="WP_024268696.1">
    <property type="nucleotide sequence ID" value="NC_023035.1"/>
</dbReference>
<reference evidence="3 4" key="1">
    <citation type="journal article" date="2015" name="Stand. Genomic Sci.">
        <title>Complete genome sequence and description of Salinispira pacifica gen. nov., sp. nov., a novel spirochaete isolated form a hypersaline microbial mat.</title>
        <authorList>
            <person name="Ben Hania W."/>
            <person name="Joseph M."/>
            <person name="Schumann P."/>
            <person name="Bunk B."/>
            <person name="Fiebig A."/>
            <person name="Sproer C."/>
            <person name="Klenk H.P."/>
            <person name="Fardeau M.L."/>
            <person name="Spring S."/>
        </authorList>
    </citation>
    <scope>NUCLEOTIDE SEQUENCE [LARGE SCALE GENOMIC DNA]</scope>
    <source>
        <strain evidence="3 4">L21-RPul-D2</strain>
    </source>
</reference>
<dbReference type="PANTHER" id="PTHR43717">
    <property type="entry name" value="ANAEROBIC NITRIC OXIDE REDUCTASE FLAVORUBREDOXIN"/>
    <property type="match status" value="1"/>
</dbReference>
<dbReference type="CDD" id="cd07709">
    <property type="entry name" value="flavodiiron_proteins_MBL-fold"/>
    <property type="match status" value="1"/>
</dbReference>
<dbReference type="eggNOG" id="COG0426">
    <property type="taxonomic scope" value="Bacteria"/>
</dbReference>
<dbReference type="InterPro" id="IPR029039">
    <property type="entry name" value="Flavoprotein-like_sf"/>
</dbReference>
<evidence type="ECO:0000256" key="1">
    <source>
        <dbReference type="ARBA" id="ARBA00007121"/>
    </source>
</evidence>
<evidence type="ECO:0000259" key="2">
    <source>
        <dbReference type="PROSITE" id="PS50902"/>
    </source>
</evidence>
<dbReference type="SMART" id="SM00849">
    <property type="entry name" value="Lactamase_B"/>
    <property type="match status" value="1"/>
</dbReference>
<dbReference type="KEGG" id="slr:L21SP2_2440"/>
<dbReference type="InterPro" id="IPR001279">
    <property type="entry name" value="Metallo-B-lactamas"/>
</dbReference>
<dbReference type="STRING" id="1307761.L21SP2_2440"/>
<dbReference type="Gene3D" id="3.60.15.10">
    <property type="entry name" value="Ribonuclease Z/Hydroxyacylglutathione hydrolase-like"/>
    <property type="match status" value="1"/>
</dbReference>
<dbReference type="Gene3D" id="3.40.50.360">
    <property type="match status" value="1"/>
</dbReference>
<dbReference type="PROSITE" id="PS50902">
    <property type="entry name" value="FLAVODOXIN_LIKE"/>
    <property type="match status" value="1"/>
</dbReference>
<dbReference type="Proteomes" id="UP000018680">
    <property type="component" value="Chromosome"/>
</dbReference>
<evidence type="ECO:0000313" key="3">
    <source>
        <dbReference type="EMBL" id="AHC15793.1"/>
    </source>
</evidence>
<dbReference type="Pfam" id="PF00258">
    <property type="entry name" value="Flavodoxin_1"/>
    <property type="match status" value="1"/>
</dbReference>
<dbReference type="GO" id="GO:0016491">
    <property type="term" value="F:oxidoreductase activity"/>
    <property type="evidence" value="ECO:0007669"/>
    <property type="project" value="InterPro"/>
</dbReference>
<dbReference type="PATRIC" id="fig|1307761.3.peg.2432"/>
<dbReference type="InterPro" id="IPR036866">
    <property type="entry name" value="RibonucZ/Hydroxyglut_hydro"/>
</dbReference>
<dbReference type="InterPro" id="IPR016440">
    <property type="entry name" value="Rubredoxin-O_OxRdtase"/>
</dbReference>
<feature type="domain" description="Flavodoxin-like" evidence="2">
    <location>
        <begin position="264"/>
        <end position="403"/>
    </location>
</feature>
<dbReference type="InterPro" id="IPR008254">
    <property type="entry name" value="Flavodoxin/NO_synth"/>
</dbReference>
<name>V5WJ26_9SPIO</name>
<gene>
    <name evidence="3" type="ORF">L21SP2_2440</name>
</gene>
<proteinExistence type="inferred from homology"/>
<dbReference type="PIRSF" id="PIRSF005243">
    <property type="entry name" value="ROO"/>
    <property type="match status" value="1"/>
</dbReference>
<keyword evidence="4" id="KW-1185">Reference proteome</keyword>
<dbReference type="GO" id="GO:0046872">
    <property type="term" value="F:metal ion binding"/>
    <property type="evidence" value="ECO:0007669"/>
    <property type="project" value="InterPro"/>
</dbReference>
<accession>V5WJ26</accession>
<dbReference type="Pfam" id="PF19583">
    <property type="entry name" value="ODP"/>
    <property type="match status" value="1"/>
</dbReference>
<evidence type="ECO:0000313" key="4">
    <source>
        <dbReference type="Proteomes" id="UP000018680"/>
    </source>
</evidence>
<sequence length="417" mass="46657">MGMNVTEVTDGIFRLSANAEPNSLLFEGIWPIPNGVSMNSYIVKGEKVAIVDGVCGWDGVPETLFEQFDQMGIKAEDIDYVIVNHHEPDHSGWLEDFKKIRDDFQIITSVKGEPLLEAFYEITNDVRTVKTGDSLDLGDGRVLAFADIPNVHWPETMATFDTKSGTLMPCDAFGSFGAISDAPYDDQLSREEIDFFEHEAVRYYSNIVAAFCLPVKKAIKAVEELPVKIIAPGHGIVWRKDPWKIVNDYKRYASYDKNPAKEEVTVLWGSMYGMTEKAVKPLVEAIEAEGVKVHVHRLPESPLGDVLTSAWTSTGIVMGMPTYEYKMFPPMFAALDELAKKKVKNRKAFRFGSYGWSGGAQKELDELMAKHKTGWDFLETVEFKGAPGKEDIELIRQRGTELAREVKRMVAEAPAIA</sequence>
<dbReference type="PANTHER" id="PTHR43717:SF1">
    <property type="entry name" value="ANAEROBIC NITRIC OXIDE REDUCTASE FLAVORUBREDOXIN"/>
    <property type="match status" value="1"/>
</dbReference>
<dbReference type="GO" id="GO:0010181">
    <property type="term" value="F:FMN binding"/>
    <property type="evidence" value="ECO:0007669"/>
    <property type="project" value="InterPro"/>
</dbReference>
<protein>
    <submittedName>
        <fullName evidence="3">Flavoprotein</fullName>
    </submittedName>
</protein>
<dbReference type="SUPFAM" id="SSF56281">
    <property type="entry name" value="Metallo-hydrolase/oxidoreductase"/>
    <property type="match status" value="1"/>
</dbReference>
<dbReference type="AlphaFoldDB" id="V5WJ26"/>
<dbReference type="EMBL" id="CP006939">
    <property type="protein sequence ID" value="AHC15793.1"/>
    <property type="molecule type" value="Genomic_DNA"/>
</dbReference>
<comment type="similarity">
    <text evidence="1">In the N-terminal section; belongs to the zinc metallo-hydrolase group 3 family.</text>
</comment>
<organism evidence="3 4">
    <name type="scientific">Salinispira pacifica</name>
    <dbReference type="NCBI Taxonomy" id="1307761"/>
    <lineage>
        <taxon>Bacteria</taxon>
        <taxon>Pseudomonadati</taxon>
        <taxon>Spirochaetota</taxon>
        <taxon>Spirochaetia</taxon>
        <taxon>Spirochaetales</taxon>
        <taxon>Spirochaetaceae</taxon>
        <taxon>Salinispira</taxon>
    </lineage>
</organism>
<dbReference type="InterPro" id="IPR045761">
    <property type="entry name" value="ODP_dom"/>
</dbReference>
<dbReference type="SUPFAM" id="SSF52218">
    <property type="entry name" value="Flavoproteins"/>
    <property type="match status" value="1"/>
</dbReference>